<name>A0AAE8YLM9_9CAUD</name>
<dbReference type="Proteomes" id="UP000827897">
    <property type="component" value="Segment"/>
</dbReference>
<reference evidence="1" key="1">
    <citation type="submission" date="2021-10" db="EMBL/GenBank/DDBJ databases">
        <authorList>
            <person name="Valenzuela N."/>
            <person name="Pablo J."/>
            <person name="Strother B."/>
            <person name="Cravalho Y."/>
            <person name="Barto Z."/>
            <person name="Kane C."/>
            <person name="Chong R.A."/>
            <person name="Kawasaki K."/>
            <person name="Cruz S."/>
            <person name="Porter M.L."/>
            <person name="Pearce R."/>
            <person name="Hohenstein G."/>
            <person name="Li K."/>
            <person name="Kaniho J."/>
            <person name="Sadones M."/>
            <person name="Hamlin F."/>
            <person name="Daniels M."/>
            <person name="McKee K."/>
            <person name="Reed F."/>
            <person name="Donachie S."/>
            <person name="Bollivar D.W."/>
            <person name="Garlena R.A."/>
            <person name="Russell D.A."/>
            <person name="Jacobs-Sera D."/>
            <person name="Hatfull G.F."/>
        </authorList>
    </citation>
    <scope>NUCLEOTIDE SEQUENCE</scope>
</reference>
<evidence type="ECO:0000313" key="2">
    <source>
        <dbReference type="Proteomes" id="UP000827897"/>
    </source>
</evidence>
<keyword evidence="2" id="KW-1185">Reference proteome</keyword>
<organism evidence="1 2">
    <name type="scientific">Arthrobacter phage EastWest</name>
    <dbReference type="NCBI Taxonomy" id="2894292"/>
    <lineage>
        <taxon>Viruses</taxon>
        <taxon>Duplodnaviria</taxon>
        <taxon>Heunggongvirae</taxon>
        <taxon>Uroviricota</taxon>
        <taxon>Caudoviricetes</taxon>
        <taxon>Berryhillviridae</taxon>
        <taxon>Eastwestvirus</taxon>
        <taxon>Eastwestvirus eastwest</taxon>
    </lineage>
</organism>
<sequence>MSKDPTETVRFRDRDGDEYVVRAVEGGLIQIEQDGNRMAEFYATDAHRIVDGITEAVRLTALSGQYPVSEPDL</sequence>
<accession>A0AAE8YLM9</accession>
<gene>
    <name evidence="1" type="primary">47</name>
    <name evidence="1" type="ORF">SEA_EASTWEST_47</name>
</gene>
<dbReference type="EMBL" id="OK999980">
    <property type="protein sequence ID" value="UGL61930.1"/>
    <property type="molecule type" value="Genomic_DNA"/>
</dbReference>
<evidence type="ECO:0000313" key="1">
    <source>
        <dbReference type="EMBL" id="UGL61930.1"/>
    </source>
</evidence>
<proteinExistence type="predicted"/>
<protein>
    <submittedName>
        <fullName evidence="1">Uncharacterized protein</fullName>
    </submittedName>
</protein>